<organism evidence="1 2">
    <name type="scientific">Trichogramma brassicae</name>
    <dbReference type="NCBI Taxonomy" id="86971"/>
    <lineage>
        <taxon>Eukaryota</taxon>
        <taxon>Metazoa</taxon>
        <taxon>Ecdysozoa</taxon>
        <taxon>Arthropoda</taxon>
        <taxon>Hexapoda</taxon>
        <taxon>Insecta</taxon>
        <taxon>Pterygota</taxon>
        <taxon>Neoptera</taxon>
        <taxon>Endopterygota</taxon>
        <taxon>Hymenoptera</taxon>
        <taxon>Apocrita</taxon>
        <taxon>Proctotrupomorpha</taxon>
        <taxon>Chalcidoidea</taxon>
        <taxon>Trichogrammatidae</taxon>
        <taxon>Trichogramma</taxon>
    </lineage>
</organism>
<sequence>MYLDIRTIRKYKNFWNLCKEAQMDKKKEEEEERKKISCCSRPCTRIHRSKLIININRGAAAAAAAALIKFAVKASRNPRMNEFIYIYM</sequence>
<keyword evidence="2" id="KW-1185">Reference proteome</keyword>
<evidence type="ECO:0000313" key="1">
    <source>
        <dbReference type="EMBL" id="CAB0045209.1"/>
    </source>
</evidence>
<proteinExistence type="predicted"/>
<reference evidence="1 2" key="1">
    <citation type="submission" date="2020-02" db="EMBL/GenBank/DDBJ databases">
        <authorList>
            <person name="Ferguson B K."/>
        </authorList>
    </citation>
    <scope>NUCLEOTIDE SEQUENCE [LARGE SCALE GENOMIC DNA]</scope>
</reference>
<protein>
    <submittedName>
        <fullName evidence="1">Uncharacterized protein</fullName>
    </submittedName>
</protein>
<accession>A0A6H5J971</accession>
<dbReference type="AlphaFoldDB" id="A0A6H5J971"/>
<dbReference type="EMBL" id="CADCXV010001549">
    <property type="protein sequence ID" value="CAB0045209.1"/>
    <property type="molecule type" value="Genomic_DNA"/>
</dbReference>
<name>A0A6H5J971_9HYME</name>
<dbReference type="Proteomes" id="UP000479190">
    <property type="component" value="Unassembled WGS sequence"/>
</dbReference>
<gene>
    <name evidence="1" type="ORF">TBRA_LOCUS16745</name>
</gene>
<evidence type="ECO:0000313" key="2">
    <source>
        <dbReference type="Proteomes" id="UP000479190"/>
    </source>
</evidence>